<keyword evidence="3" id="KW-0720">Serine protease</keyword>
<gene>
    <name evidence="5" type="ORF">RchiOBHm_Chr5g0037361</name>
</gene>
<evidence type="ECO:0000313" key="5">
    <source>
        <dbReference type="EMBL" id="PRQ31608.1"/>
    </source>
</evidence>
<sequence>MDLIHCYSMAMVLTRVNHGEFCWIGVLFTIAHIRGGGEMGRKWYENGKLLKKKNTFTDFIAYAEYLIEKKYCSKEKLSIDGRSAGGLLIGAVLNMRPDLFNAAVAGVPFVDVLTTVLDPTIPLTTSEWEEWGDPRREEFYYYMKSYSPVDMTQEFY</sequence>
<dbReference type="PANTHER" id="PTHR11757:SF19">
    <property type="entry name" value="PROLYL ENDOPEPTIDASE-LIKE"/>
    <property type="match status" value="1"/>
</dbReference>
<dbReference type="EC" id="3.4.21.-" evidence="3"/>
<organism evidence="5 6">
    <name type="scientific">Rosa chinensis</name>
    <name type="common">China rose</name>
    <dbReference type="NCBI Taxonomy" id="74649"/>
    <lineage>
        <taxon>Eukaryota</taxon>
        <taxon>Viridiplantae</taxon>
        <taxon>Streptophyta</taxon>
        <taxon>Embryophyta</taxon>
        <taxon>Tracheophyta</taxon>
        <taxon>Spermatophyta</taxon>
        <taxon>Magnoliopsida</taxon>
        <taxon>eudicotyledons</taxon>
        <taxon>Gunneridae</taxon>
        <taxon>Pentapetalae</taxon>
        <taxon>rosids</taxon>
        <taxon>fabids</taxon>
        <taxon>Rosales</taxon>
        <taxon>Rosaceae</taxon>
        <taxon>Rosoideae</taxon>
        <taxon>Rosoideae incertae sedis</taxon>
        <taxon>Rosa</taxon>
    </lineage>
</organism>
<dbReference type="GO" id="GO:0004252">
    <property type="term" value="F:serine-type endopeptidase activity"/>
    <property type="evidence" value="ECO:0007669"/>
    <property type="project" value="UniProtKB-UniRule"/>
</dbReference>
<dbReference type="PRINTS" id="PR00862">
    <property type="entry name" value="PROLIGOPTASE"/>
</dbReference>
<dbReference type="SUPFAM" id="SSF53474">
    <property type="entry name" value="alpha/beta-Hydrolases"/>
    <property type="match status" value="1"/>
</dbReference>
<evidence type="ECO:0000259" key="4">
    <source>
        <dbReference type="Pfam" id="PF00326"/>
    </source>
</evidence>
<dbReference type="Proteomes" id="UP000238479">
    <property type="component" value="Chromosome 5"/>
</dbReference>
<evidence type="ECO:0000256" key="2">
    <source>
        <dbReference type="ARBA" id="ARBA00045448"/>
    </source>
</evidence>
<dbReference type="GO" id="GO:0006508">
    <property type="term" value="P:proteolysis"/>
    <property type="evidence" value="ECO:0007669"/>
    <property type="project" value="UniProtKB-KW"/>
</dbReference>
<evidence type="ECO:0000256" key="3">
    <source>
        <dbReference type="RuleBase" id="RU368024"/>
    </source>
</evidence>
<comment type="caution">
    <text evidence="5">The sequence shown here is derived from an EMBL/GenBank/DDBJ whole genome shotgun (WGS) entry which is preliminary data.</text>
</comment>
<dbReference type="Gene3D" id="3.40.50.1820">
    <property type="entry name" value="alpha/beta hydrolase"/>
    <property type="match status" value="1"/>
</dbReference>
<dbReference type="InterPro" id="IPR051543">
    <property type="entry name" value="Serine_Peptidase_S9A"/>
</dbReference>
<keyword evidence="3" id="KW-0645">Protease</keyword>
<dbReference type="OMA" id="TAHEWDE"/>
<keyword evidence="3 5" id="KW-0378">Hydrolase</keyword>
<dbReference type="Gramene" id="PRQ31608">
    <property type="protein sequence ID" value="PRQ31608"/>
    <property type="gene ID" value="RchiOBHm_Chr5g0037361"/>
</dbReference>
<comment type="similarity">
    <text evidence="1 3">Belongs to the peptidase S9A family.</text>
</comment>
<comment type="function">
    <text evidence="2">Serine peptidase whose precise substrate specificity remains unclear. Does not cleave peptides after a arginine or lysine residue. Regulates trans-Golgi network morphology and sorting by regulating the membrane binding of the AP-1 complex. May play a role in the regulation of synaptic vesicle exocytosis.</text>
</comment>
<dbReference type="EMBL" id="PDCK01000043">
    <property type="protein sequence ID" value="PRQ31608.1"/>
    <property type="molecule type" value="Genomic_DNA"/>
</dbReference>
<accession>A0A2P6QBQ0</accession>
<dbReference type="PANTHER" id="PTHR11757">
    <property type="entry name" value="PROTEASE FAMILY S9A OLIGOPEPTIDASE"/>
    <property type="match status" value="1"/>
</dbReference>
<dbReference type="AlphaFoldDB" id="A0A2P6QBQ0"/>
<dbReference type="InterPro" id="IPR001375">
    <property type="entry name" value="Peptidase_S9_cat"/>
</dbReference>
<dbReference type="GO" id="GO:0005829">
    <property type="term" value="C:cytosol"/>
    <property type="evidence" value="ECO:0007669"/>
    <property type="project" value="TreeGrafter"/>
</dbReference>
<reference evidence="5 6" key="1">
    <citation type="journal article" date="2018" name="Nat. Genet.">
        <title>The Rosa genome provides new insights in the design of modern roses.</title>
        <authorList>
            <person name="Bendahmane M."/>
        </authorList>
    </citation>
    <scope>NUCLEOTIDE SEQUENCE [LARGE SCALE GENOMIC DNA]</scope>
    <source>
        <strain evidence="6">cv. Old Blush</strain>
    </source>
</reference>
<name>A0A2P6QBQ0_ROSCH</name>
<dbReference type="STRING" id="74649.A0A2P6QBQ0"/>
<feature type="domain" description="Peptidase S9 prolyl oligopeptidase catalytic" evidence="4">
    <location>
        <begin position="25"/>
        <end position="151"/>
    </location>
</feature>
<dbReference type="Pfam" id="PF00326">
    <property type="entry name" value="Peptidase_S9"/>
    <property type="match status" value="1"/>
</dbReference>
<keyword evidence="6" id="KW-1185">Reference proteome</keyword>
<dbReference type="InterPro" id="IPR029058">
    <property type="entry name" value="AB_hydrolase_fold"/>
</dbReference>
<evidence type="ECO:0000313" key="6">
    <source>
        <dbReference type="Proteomes" id="UP000238479"/>
    </source>
</evidence>
<dbReference type="InterPro" id="IPR002470">
    <property type="entry name" value="Peptidase_S9A"/>
</dbReference>
<evidence type="ECO:0000256" key="1">
    <source>
        <dbReference type="ARBA" id="ARBA00005228"/>
    </source>
</evidence>
<proteinExistence type="inferred from homology"/>
<protein>
    <recommendedName>
        <fullName evidence="3">Prolyl endopeptidase</fullName>
        <ecNumber evidence="3">3.4.21.-</ecNumber>
    </recommendedName>
</protein>